<evidence type="ECO:0000313" key="1">
    <source>
        <dbReference type="EMBL" id="SCL50660.1"/>
    </source>
</evidence>
<name>A0A1C6U992_9ACTN</name>
<dbReference type="AlphaFoldDB" id="A0A1C6U992"/>
<accession>A0A1C6U992</accession>
<dbReference type="EMBL" id="FMIA01000002">
    <property type="protein sequence ID" value="SCL50660.1"/>
    <property type="molecule type" value="Genomic_DNA"/>
</dbReference>
<dbReference type="STRING" id="683228.GA0070617_1552"/>
<organism evidence="1 2">
    <name type="scientific">Micromonospora yangpuensis</name>
    <dbReference type="NCBI Taxonomy" id="683228"/>
    <lineage>
        <taxon>Bacteria</taxon>
        <taxon>Bacillati</taxon>
        <taxon>Actinomycetota</taxon>
        <taxon>Actinomycetes</taxon>
        <taxon>Micromonosporales</taxon>
        <taxon>Micromonosporaceae</taxon>
        <taxon>Micromonospora</taxon>
    </lineage>
</organism>
<keyword evidence="2" id="KW-1185">Reference proteome</keyword>
<protein>
    <submittedName>
        <fullName evidence="1">Uncharacterized protein</fullName>
    </submittedName>
</protein>
<gene>
    <name evidence="1" type="ORF">GA0070617_1552</name>
</gene>
<dbReference type="Proteomes" id="UP000198937">
    <property type="component" value="Unassembled WGS sequence"/>
</dbReference>
<sequence>MTVAVFTSWQGWSSLSWSVTGAGEAVDRAVTDRGGPDSDLSEVSSRSRHGRLPVHLRFGPLTVRTSLAGAVCRRGWSARVGGPDVRVVRSGEVVCRDRTG</sequence>
<proteinExistence type="predicted"/>
<reference evidence="1 2" key="1">
    <citation type="submission" date="2016-06" db="EMBL/GenBank/DDBJ databases">
        <authorList>
            <person name="Kjaerup R.B."/>
            <person name="Dalgaard T.S."/>
            <person name="Juul-Madsen H.R."/>
        </authorList>
    </citation>
    <scope>NUCLEOTIDE SEQUENCE [LARGE SCALE GENOMIC DNA]</scope>
    <source>
        <strain evidence="1 2">DSM 45577</strain>
    </source>
</reference>
<evidence type="ECO:0000313" key="2">
    <source>
        <dbReference type="Proteomes" id="UP000198937"/>
    </source>
</evidence>